<reference evidence="2 3" key="1">
    <citation type="submission" date="2016-11" db="EMBL/GenBank/DDBJ databases">
        <authorList>
            <person name="Jaros S."/>
            <person name="Januszkiewicz K."/>
            <person name="Wedrychowicz H."/>
        </authorList>
    </citation>
    <scope>NUCLEOTIDE SEQUENCE [LARGE SCALE GENOMIC DNA]</scope>
    <source>
        <strain evidence="2 3">DSM 13106</strain>
    </source>
</reference>
<dbReference type="Proteomes" id="UP000184389">
    <property type="component" value="Unassembled WGS sequence"/>
</dbReference>
<accession>A0A1M5U8P0</accession>
<evidence type="ECO:0000313" key="2">
    <source>
        <dbReference type="EMBL" id="SHH59425.1"/>
    </source>
</evidence>
<organism evidence="2 3">
    <name type="scientific">Sporanaerobacter acetigenes DSM 13106</name>
    <dbReference type="NCBI Taxonomy" id="1123281"/>
    <lineage>
        <taxon>Bacteria</taxon>
        <taxon>Bacillati</taxon>
        <taxon>Bacillota</taxon>
        <taxon>Tissierellia</taxon>
        <taxon>Tissierellales</taxon>
        <taxon>Sporanaerobacteraceae</taxon>
        <taxon>Sporanaerobacter</taxon>
    </lineage>
</organism>
<name>A0A1M5U8P0_9FIRM</name>
<keyword evidence="1" id="KW-0812">Transmembrane</keyword>
<proteinExistence type="predicted"/>
<keyword evidence="1" id="KW-0472">Membrane</keyword>
<keyword evidence="3" id="KW-1185">Reference proteome</keyword>
<dbReference type="RefSeq" id="WP_072743148.1">
    <property type="nucleotide sequence ID" value="NZ_FQXR01000003.1"/>
</dbReference>
<dbReference type="STRING" id="1123281.SAMN02745180_00563"/>
<evidence type="ECO:0000256" key="1">
    <source>
        <dbReference type="SAM" id="Phobius"/>
    </source>
</evidence>
<keyword evidence="1" id="KW-1133">Transmembrane helix</keyword>
<feature type="transmembrane region" description="Helical" evidence="1">
    <location>
        <begin position="59"/>
        <end position="79"/>
    </location>
</feature>
<evidence type="ECO:0000313" key="3">
    <source>
        <dbReference type="Proteomes" id="UP000184389"/>
    </source>
</evidence>
<gene>
    <name evidence="2" type="ORF">SAMN02745180_00563</name>
</gene>
<feature type="transmembrane region" description="Helical" evidence="1">
    <location>
        <begin position="7"/>
        <end position="28"/>
    </location>
</feature>
<dbReference type="AlphaFoldDB" id="A0A1M5U8P0"/>
<protein>
    <submittedName>
        <fullName evidence="2">Type IV secretion system protein VirD4</fullName>
    </submittedName>
</protein>
<sequence length="160" mass="18333">MSKQKKFKIGVSILILILGTIGSIYFSVYLDTLLSKGKIDIHIFKIQKSFEIIKNSRNALKLLGCFELLLIIMNFIYFFSNDRAYESDLIQITPAISIPVPAGQKQHGSARFMTEKEKEKAFTILEIKQDKEIKNLLKYGYDDLKNMKGGDENRISSRNC</sequence>
<dbReference type="EMBL" id="FQXR01000003">
    <property type="protein sequence ID" value="SHH59425.1"/>
    <property type="molecule type" value="Genomic_DNA"/>
</dbReference>